<protein>
    <recommendedName>
        <fullName evidence="4">Nematode cuticle collagen N-terminal domain-containing protein</fullName>
    </recommendedName>
</protein>
<organism evidence="5 6">
    <name type="scientific">Pristionchus fissidentatus</name>
    <dbReference type="NCBI Taxonomy" id="1538716"/>
    <lineage>
        <taxon>Eukaryota</taxon>
        <taxon>Metazoa</taxon>
        <taxon>Ecdysozoa</taxon>
        <taxon>Nematoda</taxon>
        <taxon>Chromadorea</taxon>
        <taxon>Rhabditida</taxon>
        <taxon>Rhabditina</taxon>
        <taxon>Diplogasteromorpha</taxon>
        <taxon>Diplogasteroidea</taxon>
        <taxon>Neodiplogasteridae</taxon>
        <taxon>Pristionchus</taxon>
    </lineage>
</organism>
<keyword evidence="6" id="KW-1185">Reference proteome</keyword>
<evidence type="ECO:0000313" key="5">
    <source>
        <dbReference type="EMBL" id="GMT32969.1"/>
    </source>
</evidence>
<dbReference type="Pfam" id="PF01484">
    <property type="entry name" value="Col_cuticle_N"/>
    <property type="match status" value="1"/>
</dbReference>
<name>A0AAV5WQK1_9BILA</name>
<accession>A0AAV5WQK1</accession>
<proteinExistence type="predicted"/>
<keyword evidence="1" id="KW-0677">Repeat</keyword>
<dbReference type="PANTHER" id="PTHR24637:SF334">
    <property type="entry name" value="NEMATODE CUTICLE COLLAGEN N-TERMINAL DOMAIN-CONTAINING PROTEIN"/>
    <property type="match status" value="1"/>
</dbReference>
<gene>
    <name evidence="5" type="ORF">PFISCL1PPCAC_24266</name>
</gene>
<reference evidence="5" key="1">
    <citation type="submission" date="2023-10" db="EMBL/GenBank/DDBJ databases">
        <title>Genome assembly of Pristionchus species.</title>
        <authorList>
            <person name="Yoshida K."/>
            <person name="Sommer R.J."/>
        </authorList>
    </citation>
    <scope>NUCLEOTIDE SEQUENCE</scope>
    <source>
        <strain evidence="5">RS5133</strain>
    </source>
</reference>
<dbReference type="EMBL" id="BTSY01000006">
    <property type="protein sequence ID" value="GMT32969.1"/>
    <property type="molecule type" value="Genomic_DNA"/>
</dbReference>
<evidence type="ECO:0000256" key="2">
    <source>
        <dbReference type="SAM" id="MobiDB-lite"/>
    </source>
</evidence>
<feature type="domain" description="Nematode cuticle collagen N-terminal" evidence="4">
    <location>
        <begin position="11"/>
        <end position="63"/>
    </location>
</feature>
<dbReference type="InterPro" id="IPR002486">
    <property type="entry name" value="Col_cuticle_N"/>
</dbReference>
<dbReference type="GO" id="GO:0042302">
    <property type="term" value="F:structural constituent of cuticle"/>
    <property type="evidence" value="ECO:0007669"/>
    <property type="project" value="InterPro"/>
</dbReference>
<evidence type="ECO:0000313" key="6">
    <source>
        <dbReference type="Proteomes" id="UP001432322"/>
    </source>
</evidence>
<dbReference type="SMART" id="SM01088">
    <property type="entry name" value="Col_cuticle_N"/>
    <property type="match status" value="1"/>
</dbReference>
<feature type="region of interest" description="Disordered" evidence="2">
    <location>
        <begin position="108"/>
        <end position="282"/>
    </location>
</feature>
<feature type="compositionally biased region" description="Low complexity" evidence="2">
    <location>
        <begin position="215"/>
        <end position="231"/>
    </location>
</feature>
<comment type="caution">
    <text evidence="5">The sequence shown here is derived from an EMBL/GenBank/DDBJ whole genome shotgun (WGS) entry which is preliminary data.</text>
</comment>
<evidence type="ECO:0000256" key="1">
    <source>
        <dbReference type="ARBA" id="ARBA00022737"/>
    </source>
</evidence>
<keyword evidence="3" id="KW-0812">Transmembrane</keyword>
<dbReference type="AlphaFoldDB" id="A0AAV5WQK1"/>
<feature type="compositionally biased region" description="Low complexity" evidence="2">
    <location>
        <begin position="238"/>
        <end position="256"/>
    </location>
</feature>
<feature type="transmembrane region" description="Helical" evidence="3">
    <location>
        <begin position="12"/>
        <end position="35"/>
    </location>
</feature>
<keyword evidence="3" id="KW-1133">Transmembrane helix</keyword>
<feature type="compositionally biased region" description="Low complexity" evidence="2">
    <location>
        <begin position="270"/>
        <end position="282"/>
    </location>
</feature>
<evidence type="ECO:0000256" key="3">
    <source>
        <dbReference type="SAM" id="Phobius"/>
    </source>
</evidence>
<feature type="compositionally biased region" description="Low complexity" evidence="2">
    <location>
        <begin position="117"/>
        <end position="126"/>
    </location>
</feature>
<dbReference type="Proteomes" id="UP001432322">
    <property type="component" value="Unassembled WGS sequence"/>
</dbReference>
<feature type="compositionally biased region" description="Acidic residues" evidence="2">
    <location>
        <begin position="132"/>
        <end position="142"/>
    </location>
</feature>
<feature type="compositionally biased region" description="Gly residues" evidence="2">
    <location>
        <begin position="188"/>
        <end position="197"/>
    </location>
</feature>
<feature type="compositionally biased region" description="Gly residues" evidence="2">
    <location>
        <begin position="257"/>
        <end position="269"/>
    </location>
</feature>
<sequence length="346" mass="35455">MSSSSSSIYHYIAVVSCSLSVLTLALLAISVPSIYMRTSSERFGVDAQIEMFKERTNSMWNELMSISPSGGSIPVATRVFGARTKRQYTDNTGFCHGCVQLACPNGPPGPPGGPGNDGMPGDVGNPGKEGDDGYDVQLESEPELPCVVCPAGPPGPRGAQGERGRHGDPGHPGHQGPDGFYGKDGPTGPKGGLGRKGPSGPEGPDGPRGDTVIAGIGIKGPKGPQGSAGPKGRPGPRGRPSYGAGSPGKVGQQGKPGPHGGIGEGGQEGSAGPPGEPGMPASYCPSDCGVQHITTGLSSGMLGEKMSPAEKAEMPAYVGYRHRKHDYVHLGEESAVRFMQQHQNLE</sequence>
<evidence type="ECO:0000259" key="4">
    <source>
        <dbReference type="SMART" id="SM01088"/>
    </source>
</evidence>
<feature type="compositionally biased region" description="Basic and acidic residues" evidence="2">
    <location>
        <begin position="160"/>
        <end position="171"/>
    </location>
</feature>
<keyword evidence="3" id="KW-0472">Membrane</keyword>
<dbReference type="PANTHER" id="PTHR24637">
    <property type="entry name" value="COLLAGEN"/>
    <property type="match status" value="1"/>
</dbReference>